<proteinExistence type="predicted"/>
<keyword evidence="2" id="KW-1185">Reference proteome</keyword>
<name>A0A444IR15_9BACT</name>
<protein>
    <submittedName>
        <fullName evidence="1">Uncharacterized protein</fullName>
    </submittedName>
</protein>
<dbReference type="EMBL" id="MTKO01000123">
    <property type="protein sequence ID" value="RWX43318.1"/>
    <property type="molecule type" value="Genomic_DNA"/>
</dbReference>
<reference evidence="1 2" key="1">
    <citation type="submission" date="2017-01" db="EMBL/GenBank/DDBJ databases">
        <title>The cable genome- insights into the physiology and evolution of filamentous bacteria capable of sulfide oxidation via long distance electron transfer.</title>
        <authorList>
            <person name="Schreiber L."/>
            <person name="Bjerg J.T."/>
            <person name="Boggild A."/>
            <person name="Van De Vossenberg J."/>
            <person name="Meysman F."/>
            <person name="Nielsen L.P."/>
            <person name="Schramm A."/>
            <person name="Kjeldsen K.U."/>
        </authorList>
    </citation>
    <scope>NUCLEOTIDE SEQUENCE [LARGE SCALE GENOMIC DNA]</scope>
    <source>
        <strain evidence="1">MCF</strain>
    </source>
</reference>
<dbReference type="Proteomes" id="UP000287853">
    <property type="component" value="Unassembled WGS sequence"/>
</dbReference>
<evidence type="ECO:0000313" key="1">
    <source>
        <dbReference type="EMBL" id="RWX43318.1"/>
    </source>
</evidence>
<gene>
    <name evidence="1" type="ORF">H206_02866</name>
</gene>
<dbReference type="AlphaFoldDB" id="A0A444IR15"/>
<dbReference type="NCBIfam" id="NF045718">
    <property type="entry name" value="two_CW_domain"/>
    <property type="match status" value="1"/>
</dbReference>
<dbReference type="InterPro" id="IPR054687">
    <property type="entry name" value="Two-CW_dom"/>
</dbReference>
<accession>A0A444IR15</accession>
<comment type="caution">
    <text evidence="1">The sequence shown here is derived from an EMBL/GenBank/DDBJ whole genome shotgun (WGS) entry which is preliminary data.</text>
</comment>
<organism evidence="1 2">
    <name type="scientific">Candidatus Electrothrix aarhusensis</name>
    <dbReference type="NCBI Taxonomy" id="1859131"/>
    <lineage>
        <taxon>Bacteria</taxon>
        <taxon>Pseudomonadati</taxon>
        <taxon>Thermodesulfobacteriota</taxon>
        <taxon>Desulfobulbia</taxon>
        <taxon>Desulfobulbales</taxon>
        <taxon>Desulfobulbaceae</taxon>
        <taxon>Candidatus Electrothrix</taxon>
    </lineage>
</organism>
<evidence type="ECO:0000313" key="2">
    <source>
        <dbReference type="Proteomes" id="UP000287853"/>
    </source>
</evidence>
<sequence length="116" mass="13080">MKKHSLSSSSVVFFCRFTSFFPAMRRLGWDYSTQTVKVKKMTEERKNCWEFAACGLEPRGKNVSTHGICLAAHEQKDNNIDPGLNHGSCCRIDPELLYQGEMQTSCLDFLTAPVVA</sequence>